<dbReference type="EMBL" id="CAMXCT030006557">
    <property type="protein sequence ID" value="CAL4803220.1"/>
    <property type="molecule type" value="Genomic_DNA"/>
</dbReference>
<proteinExistence type="predicted"/>
<organism evidence="1">
    <name type="scientific">Cladocopium goreaui</name>
    <dbReference type="NCBI Taxonomy" id="2562237"/>
    <lineage>
        <taxon>Eukaryota</taxon>
        <taxon>Sar</taxon>
        <taxon>Alveolata</taxon>
        <taxon>Dinophyceae</taxon>
        <taxon>Suessiales</taxon>
        <taxon>Symbiodiniaceae</taxon>
        <taxon>Cladocopium</taxon>
    </lineage>
</organism>
<evidence type="ECO:0000313" key="1">
    <source>
        <dbReference type="EMBL" id="CAI4015908.1"/>
    </source>
</evidence>
<name>A0A9P1DTM1_9DINO</name>
<accession>A0A9P1DTM1</accession>
<reference evidence="2" key="2">
    <citation type="submission" date="2024-04" db="EMBL/GenBank/DDBJ databases">
        <authorList>
            <person name="Chen Y."/>
            <person name="Shah S."/>
            <person name="Dougan E. K."/>
            <person name="Thang M."/>
            <person name="Chan C."/>
        </authorList>
    </citation>
    <scope>NUCLEOTIDE SEQUENCE [LARGE SCALE GENOMIC DNA]</scope>
</reference>
<dbReference type="EMBL" id="CAMXCT020006557">
    <property type="protein sequence ID" value="CAL1169283.1"/>
    <property type="molecule type" value="Genomic_DNA"/>
</dbReference>
<evidence type="ECO:0000313" key="3">
    <source>
        <dbReference type="EMBL" id="CAL4803220.1"/>
    </source>
</evidence>
<sequence>MTHLDIAYRFGNYSKDLELLYDKTAGFYGALHEVMGEDANKYCPLKDWTHIEQCIRIASCLIEPAVEAGKLPIAFLVAIMEQLASFDIIWNMLTEALIKESNINQTAPGQFLPPKYVCDMFEKLDATSLAVPSMIQENQEKKEMDTAAVRSAFSTSAALNKATRESHQILSSLTSSDNVSYSVVKRWAKTWYPVCVRMKCDHTNYWDIVLASYKQTLLFMKSGALSHLKAEIINRATLQRRFQSHLSEHPVLVQLWRREAQASSLEAAHAYGLAGNKAVKRVLKKFLESPGGLPKMMKLVDRVEFEKWQRTKAEADAEAHGEATPLRQVSNQSAHLALLSTRSEGVWDFFVNMVKCFGKWSLWYTQGYYKNLGSYGSVSFGMITGTTGAFESLVKELVPPQAFVSVWAAIGVGLTISGGKLPSVWVGLSASLSASLGCANNNYAVQVAISVGTMAAGVMPLPSHPMCPMGGWWHGIQCFHAIGGTFTLLCCKFDLASGNNNCR</sequence>
<gene>
    <name evidence="1" type="ORF">C1SCF055_LOCUS40707</name>
</gene>
<dbReference type="Proteomes" id="UP001152797">
    <property type="component" value="Unassembled WGS sequence"/>
</dbReference>
<protein>
    <submittedName>
        <fullName evidence="3">Apple domain-containing protein</fullName>
    </submittedName>
</protein>
<dbReference type="AlphaFoldDB" id="A0A9P1DTM1"/>
<evidence type="ECO:0000313" key="4">
    <source>
        <dbReference type="Proteomes" id="UP001152797"/>
    </source>
</evidence>
<comment type="caution">
    <text evidence="1">The sequence shown here is derived from an EMBL/GenBank/DDBJ whole genome shotgun (WGS) entry which is preliminary data.</text>
</comment>
<dbReference type="EMBL" id="CAMXCT010006557">
    <property type="protein sequence ID" value="CAI4015908.1"/>
    <property type="molecule type" value="Genomic_DNA"/>
</dbReference>
<reference evidence="1" key="1">
    <citation type="submission" date="2022-10" db="EMBL/GenBank/DDBJ databases">
        <authorList>
            <person name="Chen Y."/>
            <person name="Dougan E. K."/>
            <person name="Chan C."/>
            <person name="Rhodes N."/>
            <person name="Thang M."/>
        </authorList>
    </citation>
    <scope>NUCLEOTIDE SEQUENCE</scope>
</reference>
<keyword evidence="4" id="KW-1185">Reference proteome</keyword>
<evidence type="ECO:0000313" key="2">
    <source>
        <dbReference type="EMBL" id="CAL1169283.1"/>
    </source>
</evidence>